<evidence type="ECO:0000313" key="4">
    <source>
        <dbReference type="Proteomes" id="UP000049855"/>
    </source>
</evidence>
<reference evidence="4" key="1">
    <citation type="submission" date="2015-03" db="EMBL/GenBank/DDBJ databases">
        <authorList>
            <person name="Nijsse Bart"/>
        </authorList>
    </citation>
    <scope>NUCLEOTIDE SEQUENCE [LARGE SCALE GENOMIC DNA]</scope>
</reference>
<organism evidence="3 4">
    <name type="scientific">Sporomusa ovata</name>
    <dbReference type="NCBI Taxonomy" id="2378"/>
    <lineage>
        <taxon>Bacteria</taxon>
        <taxon>Bacillati</taxon>
        <taxon>Bacillota</taxon>
        <taxon>Negativicutes</taxon>
        <taxon>Selenomonadales</taxon>
        <taxon>Sporomusaceae</taxon>
        <taxon>Sporomusa</taxon>
    </lineage>
</organism>
<evidence type="ECO:0000313" key="3">
    <source>
        <dbReference type="EMBL" id="CQR74685.1"/>
    </source>
</evidence>
<gene>
    <name evidence="3" type="ORF">SpAn4DRAFT_1147</name>
</gene>
<proteinExistence type="predicted"/>
<feature type="signal peptide" evidence="2">
    <location>
        <begin position="1"/>
        <end position="21"/>
    </location>
</feature>
<feature type="region of interest" description="Disordered" evidence="1">
    <location>
        <begin position="161"/>
        <end position="186"/>
    </location>
</feature>
<dbReference type="RefSeq" id="WP_021170673.1">
    <property type="nucleotide sequence ID" value="NZ_CTRP01000014.1"/>
</dbReference>
<sequence length="270" mass="30937">MKHILLTVLFLLGLLVDPVQAGTVSDANMIAWWAPAIFQQDDTRNPLARENVFTVVNYDRDWRGNNNWENLSYYPPTPAVYYSLAESDTHYFIGYYLYYPRRTGRNKHEHDMVGALTVVKKGSEKFGHLELLLVFSDNNWLTVKGSQVWCKNGHPILKVSDGNHEISNERAPGPGGAYPRSPADSQAAGQCGYKLVDLQELWQHRNDIGPNRTFNRWGYFDGDSYLNVAAPWAWEYRRINWLANPAEILQRIKGRAKQPVKYLSNPYAST</sequence>
<dbReference type="Proteomes" id="UP000049855">
    <property type="component" value="Unassembled WGS sequence"/>
</dbReference>
<keyword evidence="2" id="KW-0732">Signal</keyword>
<evidence type="ECO:0000256" key="1">
    <source>
        <dbReference type="SAM" id="MobiDB-lite"/>
    </source>
</evidence>
<feature type="chain" id="PRO_5006710789" evidence="2">
    <location>
        <begin position="22"/>
        <end position="270"/>
    </location>
</feature>
<name>A0A0U1L5A5_9FIRM</name>
<protein>
    <submittedName>
        <fullName evidence="3">Uncharacterized protein</fullName>
    </submittedName>
</protein>
<accession>A0A0U1L5A5</accession>
<dbReference type="AlphaFoldDB" id="A0A0U1L5A5"/>
<keyword evidence="4" id="KW-1185">Reference proteome</keyword>
<evidence type="ECO:0000256" key="2">
    <source>
        <dbReference type="SAM" id="SignalP"/>
    </source>
</evidence>
<dbReference type="EMBL" id="CTRP01000014">
    <property type="protein sequence ID" value="CQR74685.1"/>
    <property type="molecule type" value="Genomic_DNA"/>
</dbReference>